<evidence type="ECO:0000256" key="1">
    <source>
        <dbReference type="SAM" id="MobiDB-lite"/>
    </source>
</evidence>
<evidence type="ECO:0000313" key="2">
    <source>
        <dbReference type="EMBL" id="GIG35366.1"/>
    </source>
</evidence>
<keyword evidence="3" id="KW-1185">Reference proteome</keyword>
<dbReference type="Proteomes" id="UP000642125">
    <property type="component" value="Unassembled WGS sequence"/>
</dbReference>
<name>A0A919U2N1_9CELL</name>
<gene>
    <name evidence="2" type="ORF">Cpa01nite_07470</name>
</gene>
<dbReference type="AlphaFoldDB" id="A0A919U2N1"/>
<evidence type="ECO:0000313" key="3">
    <source>
        <dbReference type="Proteomes" id="UP000642125"/>
    </source>
</evidence>
<protein>
    <submittedName>
        <fullName evidence="2">Uncharacterized protein</fullName>
    </submittedName>
</protein>
<proteinExistence type="predicted"/>
<feature type="region of interest" description="Disordered" evidence="1">
    <location>
        <begin position="1"/>
        <end position="30"/>
    </location>
</feature>
<reference evidence="2" key="1">
    <citation type="submission" date="2021-01" db="EMBL/GenBank/DDBJ databases">
        <title>Whole genome shotgun sequence of Cellulomonas pakistanensis NBRC 110800.</title>
        <authorList>
            <person name="Komaki H."/>
            <person name="Tamura T."/>
        </authorList>
    </citation>
    <scope>NUCLEOTIDE SEQUENCE</scope>
    <source>
        <strain evidence="2">NBRC 110800</strain>
    </source>
</reference>
<accession>A0A919U2N1</accession>
<comment type="caution">
    <text evidence="2">The sequence shown here is derived from an EMBL/GenBank/DDBJ whole genome shotgun (WGS) entry which is preliminary data.</text>
</comment>
<dbReference type="EMBL" id="BONO01000004">
    <property type="protein sequence ID" value="GIG35366.1"/>
    <property type="molecule type" value="Genomic_DNA"/>
</dbReference>
<feature type="region of interest" description="Disordered" evidence="1">
    <location>
        <begin position="51"/>
        <end position="103"/>
    </location>
</feature>
<sequence>MAFASTASVADSAMPPTRADTRRVDADGAGWRSGALTPAILADGGVVAQSVSAGRGRRATADGRAGGGWFDPGPRVAYSGSPVVDVRHDEPRPRGCLTRTTPP</sequence>
<organism evidence="2 3">
    <name type="scientific">Cellulomonas pakistanensis</name>
    <dbReference type="NCBI Taxonomy" id="992287"/>
    <lineage>
        <taxon>Bacteria</taxon>
        <taxon>Bacillati</taxon>
        <taxon>Actinomycetota</taxon>
        <taxon>Actinomycetes</taxon>
        <taxon>Micrococcales</taxon>
        <taxon>Cellulomonadaceae</taxon>
        <taxon>Cellulomonas</taxon>
    </lineage>
</organism>